<evidence type="ECO:0000259" key="14">
    <source>
        <dbReference type="PROSITE" id="PS51471"/>
    </source>
</evidence>
<evidence type="ECO:0000256" key="4">
    <source>
        <dbReference type="ARBA" id="ARBA00012262"/>
    </source>
</evidence>
<evidence type="ECO:0000256" key="9">
    <source>
        <dbReference type="ARBA" id="ARBA00022896"/>
    </source>
</evidence>
<protein>
    <recommendedName>
        <fullName evidence="4">procollagen-proline 3-dioxygenase</fullName>
        <ecNumber evidence="4">1.14.11.7</ecNumber>
    </recommendedName>
</protein>
<evidence type="ECO:0000256" key="2">
    <source>
        <dbReference type="ARBA" id="ARBA00001962"/>
    </source>
</evidence>
<evidence type="ECO:0000256" key="6">
    <source>
        <dbReference type="ARBA" id="ARBA00022729"/>
    </source>
</evidence>
<keyword evidence="9" id="KW-0847">Vitamin C</keyword>
<dbReference type="GeneTree" id="ENSGT00940000169726"/>
<dbReference type="Ensembl" id="ENSCSAVT00000015150.1">
    <property type="protein sequence ID" value="ENSCSAVP00000014976.1"/>
    <property type="gene ID" value="ENSCSAVG00000008769.1"/>
</dbReference>
<name>H2ZBL1_CIOSA</name>
<reference evidence="15" key="3">
    <citation type="submission" date="2025-09" db="UniProtKB">
        <authorList>
            <consortium name="Ensembl"/>
        </authorList>
    </citation>
    <scope>IDENTIFICATION</scope>
</reference>
<keyword evidence="13" id="KW-0325">Glycoprotein</keyword>
<dbReference type="Gene3D" id="2.60.120.620">
    <property type="entry name" value="q2cbj1_9rhob like domain"/>
    <property type="match status" value="1"/>
</dbReference>
<comment type="cofactor">
    <cofactor evidence="2">
        <name>Fe cation</name>
        <dbReference type="ChEBI" id="CHEBI:24875"/>
    </cofactor>
</comment>
<dbReference type="eggNOG" id="KOG4459">
    <property type="taxonomic scope" value="Eukaryota"/>
</dbReference>
<evidence type="ECO:0000313" key="16">
    <source>
        <dbReference type="Proteomes" id="UP000007875"/>
    </source>
</evidence>
<dbReference type="GO" id="GO:0032963">
    <property type="term" value="P:collagen metabolic process"/>
    <property type="evidence" value="ECO:0007669"/>
    <property type="project" value="InterPro"/>
</dbReference>
<comment type="similarity">
    <text evidence="3">Belongs to the leprecan family.</text>
</comment>
<keyword evidence="6" id="KW-0732">Signal</keyword>
<evidence type="ECO:0000256" key="13">
    <source>
        <dbReference type="ARBA" id="ARBA00023180"/>
    </source>
</evidence>
<dbReference type="InParanoid" id="H2ZBL1"/>
<keyword evidence="11" id="KW-0560">Oxidoreductase</keyword>
<dbReference type="PANTHER" id="PTHR14049">
    <property type="entry name" value="LEPRECAN 1"/>
    <property type="match status" value="1"/>
</dbReference>
<evidence type="ECO:0000256" key="11">
    <source>
        <dbReference type="ARBA" id="ARBA00023002"/>
    </source>
</evidence>
<proteinExistence type="inferred from homology"/>
<dbReference type="AlphaFoldDB" id="H2ZBL1"/>
<evidence type="ECO:0000256" key="1">
    <source>
        <dbReference type="ARBA" id="ARBA00001961"/>
    </source>
</evidence>
<reference evidence="16" key="1">
    <citation type="submission" date="2003-08" db="EMBL/GenBank/DDBJ databases">
        <authorList>
            <person name="Birren B."/>
            <person name="Nusbaum C."/>
            <person name="Abebe A."/>
            <person name="Abouelleil A."/>
            <person name="Adekoya E."/>
            <person name="Ait-zahra M."/>
            <person name="Allen N."/>
            <person name="Allen T."/>
            <person name="An P."/>
            <person name="Anderson M."/>
            <person name="Anderson S."/>
            <person name="Arachchi H."/>
            <person name="Armbruster J."/>
            <person name="Bachantsang P."/>
            <person name="Baldwin J."/>
            <person name="Barry A."/>
            <person name="Bayul T."/>
            <person name="Blitshsteyn B."/>
            <person name="Bloom T."/>
            <person name="Blye J."/>
            <person name="Boguslavskiy L."/>
            <person name="Borowsky M."/>
            <person name="Boukhgalter B."/>
            <person name="Brunache A."/>
            <person name="Butler J."/>
            <person name="Calixte N."/>
            <person name="Calvo S."/>
            <person name="Camarata J."/>
            <person name="Campo K."/>
            <person name="Chang J."/>
            <person name="Cheshatsang Y."/>
            <person name="Citroen M."/>
            <person name="Collymore A."/>
            <person name="Considine T."/>
            <person name="Cook A."/>
            <person name="Cooke P."/>
            <person name="Corum B."/>
            <person name="Cuomo C."/>
            <person name="David R."/>
            <person name="Dawoe T."/>
            <person name="Degray S."/>
            <person name="Dodge S."/>
            <person name="Dooley K."/>
            <person name="Dorje P."/>
            <person name="Dorjee K."/>
            <person name="Dorris L."/>
            <person name="Duffey N."/>
            <person name="Dupes A."/>
            <person name="Elkins T."/>
            <person name="Engels R."/>
            <person name="Erickson J."/>
            <person name="Farina A."/>
            <person name="Faro S."/>
            <person name="Ferreira P."/>
            <person name="Fischer H."/>
            <person name="Fitzgerald M."/>
            <person name="Foley K."/>
            <person name="Gage D."/>
            <person name="Galagan J."/>
            <person name="Gearin G."/>
            <person name="Gnerre S."/>
            <person name="Gnirke A."/>
            <person name="Goyette A."/>
            <person name="Graham J."/>
            <person name="Grandbois E."/>
            <person name="Gyaltsen K."/>
            <person name="Hafez N."/>
            <person name="Hagopian D."/>
            <person name="Hagos B."/>
            <person name="Hall J."/>
            <person name="Hatcher B."/>
            <person name="Heller A."/>
            <person name="Higgins H."/>
            <person name="Honan T."/>
            <person name="Horn A."/>
            <person name="Houde N."/>
            <person name="Hughes L."/>
            <person name="Hulme W."/>
            <person name="Husby E."/>
            <person name="Iliev I."/>
            <person name="Jaffe D."/>
            <person name="Jones C."/>
            <person name="Kamal M."/>
            <person name="Kamat A."/>
            <person name="Kamvysselis M."/>
            <person name="Karlsson E."/>
            <person name="Kells C."/>
            <person name="Kieu A."/>
            <person name="Kisner P."/>
            <person name="Kodira C."/>
            <person name="Kulbokas E."/>
            <person name="Labutti K."/>
            <person name="Lama D."/>
            <person name="Landers T."/>
            <person name="Leger J."/>
            <person name="Levine S."/>
            <person name="Lewis D."/>
            <person name="Lewis T."/>
            <person name="Lindblad-toh K."/>
            <person name="Liu X."/>
            <person name="Lokyitsang T."/>
            <person name="Lokyitsang Y."/>
            <person name="Lucien O."/>
            <person name="Lui A."/>
            <person name="Ma L.J."/>
            <person name="Mabbitt R."/>
            <person name="Macdonald J."/>
            <person name="Maclean C."/>
            <person name="Major J."/>
            <person name="Manning J."/>
            <person name="Marabella R."/>
            <person name="Maru K."/>
            <person name="Matthews C."/>
            <person name="Mauceli E."/>
            <person name="Mccarthy M."/>
            <person name="Mcdonough S."/>
            <person name="Mcghee T."/>
            <person name="Meldrim J."/>
            <person name="Meneus L."/>
            <person name="Mesirov J."/>
            <person name="Mihalev A."/>
            <person name="Mihova T."/>
            <person name="Mikkelsen T."/>
            <person name="Mlenga V."/>
            <person name="Moru K."/>
            <person name="Mozes J."/>
            <person name="Mulrain L."/>
            <person name="Munson G."/>
            <person name="Naylor J."/>
            <person name="Newes C."/>
            <person name="Nguyen C."/>
            <person name="Nguyen N."/>
            <person name="Nguyen T."/>
            <person name="Nicol R."/>
            <person name="Nielsen C."/>
            <person name="Nizzari M."/>
            <person name="Norbu C."/>
            <person name="Norbu N."/>
            <person name="O'donnell P."/>
            <person name="Okoawo O."/>
            <person name="O'leary S."/>
            <person name="Omotosho B."/>
            <person name="O'neill K."/>
            <person name="Osman S."/>
            <person name="Parker S."/>
            <person name="Perrin D."/>
            <person name="Phunkhang P."/>
            <person name="Piqani B."/>
            <person name="Purcell S."/>
            <person name="Rachupka T."/>
            <person name="Ramasamy U."/>
            <person name="Rameau R."/>
            <person name="Ray V."/>
            <person name="Raymond C."/>
            <person name="Retta R."/>
            <person name="Richardson S."/>
            <person name="Rise C."/>
            <person name="Rodriguez J."/>
            <person name="Rogers J."/>
            <person name="Rogov P."/>
            <person name="Rutman M."/>
            <person name="Schupbach R."/>
            <person name="Seaman C."/>
            <person name="Settipalli S."/>
            <person name="Sharpe T."/>
            <person name="Sheridan J."/>
            <person name="Sherpa N."/>
            <person name="Shi J."/>
            <person name="Smirnov S."/>
            <person name="Smith C."/>
            <person name="Sougnez C."/>
            <person name="Spencer B."/>
            <person name="Stalker J."/>
            <person name="Stange-thomann N."/>
            <person name="Stavropoulos S."/>
            <person name="Stetson K."/>
            <person name="Stone C."/>
            <person name="Stone S."/>
            <person name="Stubbs M."/>
            <person name="Talamas J."/>
            <person name="Tchuinga P."/>
            <person name="Tenzing P."/>
            <person name="Tesfaye S."/>
            <person name="Theodore J."/>
            <person name="Thoulutsang Y."/>
            <person name="Topham K."/>
            <person name="Towey S."/>
            <person name="Tsamla T."/>
            <person name="Tsomo N."/>
            <person name="Vallee D."/>
            <person name="Vassiliev H."/>
            <person name="Venkataraman V."/>
            <person name="Vinson J."/>
            <person name="Vo A."/>
            <person name="Wade C."/>
            <person name="Wang S."/>
            <person name="Wangchuk T."/>
            <person name="Wangdi T."/>
            <person name="Whittaker C."/>
            <person name="Wilkinson J."/>
            <person name="Wu Y."/>
            <person name="Wyman D."/>
            <person name="Yadav S."/>
            <person name="Yang S."/>
            <person name="Yang X."/>
            <person name="Yeager S."/>
            <person name="Yee E."/>
            <person name="Young G."/>
            <person name="Zainoun J."/>
            <person name="Zembeck L."/>
            <person name="Zimmer A."/>
            <person name="Zody M."/>
            <person name="Lander E."/>
        </authorList>
    </citation>
    <scope>NUCLEOTIDE SEQUENCE [LARGE SCALE GENOMIC DNA]</scope>
</reference>
<evidence type="ECO:0000256" key="10">
    <source>
        <dbReference type="ARBA" id="ARBA00022964"/>
    </source>
</evidence>
<evidence type="ECO:0000313" key="15">
    <source>
        <dbReference type="Ensembl" id="ENSCSAVP00000014976.1"/>
    </source>
</evidence>
<evidence type="ECO:0000256" key="8">
    <source>
        <dbReference type="ARBA" id="ARBA00022824"/>
    </source>
</evidence>
<keyword evidence="12" id="KW-0408">Iron</keyword>
<evidence type="ECO:0000256" key="3">
    <source>
        <dbReference type="ARBA" id="ARBA00006487"/>
    </source>
</evidence>
<dbReference type="InterPro" id="IPR039575">
    <property type="entry name" value="P3H"/>
</dbReference>
<reference evidence="15" key="2">
    <citation type="submission" date="2025-08" db="UniProtKB">
        <authorList>
            <consortium name="Ensembl"/>
        </authorList>
    </citation>
    <scope>IDENTIFICATION</scope>
</reference>
<feature type="domain" description="Fe2OG dioxygenase" evidence="14">
    <location>
        <begin position="101"/>
        <end position="219"/>
    </location>
</feature>
<dbReference type="STRING" id="51511.ENSCSAVP00000014976"/>
<sequence>MLSNSTQMGGPLRFALDHFSNEQQCRDLIDLELSGGILGDGYLGKASPHSKHELFQGLSVFSAVKLAEKGKVPVKVAALYYDLSEQVRQQVKLYFKLEELYFDFTHLVCRTPVASDSSVDRVDLSHPVHSDNCILKPDASCIKETPAYTWRDYSSILYLNEEFEGGEFIMTDSSARRVKMKLKPKCGRLVSFSAGKECLHGVKPVSKGRRCAMALWFTLDPNHNEKLRQQAGKILKRLLEKDEL</sequence>
<dbReference type="GO" id="GO:0005783">
    <property type="term" value="C:endoplasmic reticulum"/>
    <property type="evidence" value="ECO:0007669"/>
    <property type="project" value="TreeGrafter"/>
</dbReference>
<dbReference type="EC" id="1.14.11.7" evidence="4"/>
<dbReference type="InterPro" id="IPR006620">
    <property type="entry name" value="Pro_4_hyd_alph"/>
</dbReference>
<evidence type="ECO:0000256" key="5">
    <source>
        <dbReference type="ARBA" id="ARBA00022723"/>
    </source>
</evidence>
<keyword evidence="10" id="KW-0223">Dioxygenase</keyword>
<dbReference type="InterPro" id="IPR044862">
    <property type="entry name" value="Pro_4_hyd_alph_FE2OG_OXY"/>
</dbReference>
<comment type="cofactor">
    <cofactor evidence="1">
        <name>L-ascorbate</name>
        <dbReference type="ChEBI" id="CHEBI:38290"/>
    </cofactor>
</comment>
<dbReference type="SMART" id="SM00702">
    <property type="entry name" value="P4Hc"/>
    <property type="match status" value="1"/>
</dbReference>
<evidence type="ECO:0000256" key="12">
    <source>
        <dbReference type="ARBA" id="ARBA00023004"/>
    </source>
</evidence>
<dbReference type="PROSITE" id="PS51471">
    <property type="entry name" value="FE2OG_OXY"/>
    <property type="match status" value="1"/>
</dbReference>
<dbReference type="OMA" id="WMTHTRE"/>
<dbReference type="Proteomes" id="UP000007875">
    <property type="component" value="Unassembled WGS sequence"/>
</dbReference>
<keyword evidence="8" id="KW-0256">Endoplasmic reticulum</keyword>
<dbReference type="FunFam" id="2.60.120.620:FF:000003">
    <property type="entry name" value="Prolyl 3-hydroxylase 2"/>
    <property type="match status" value="1"/>
</dbReference>
<accession>H2ZBL1</accession>
<evidence type="ECO:0000256" key="7">
    <source>
        <dbReference type="ARBA" id="ARBA00022737"/>
    </source>
</evidence>
<keyword evidence="16" id="KW-1185">Reference proteome</keyword>
<dbReference type="Pfam" id="PF13640">
    <property type="entry name" value="2OG-FeII_Oxy_3"/>
    <property type="match status" value="1"/>
</dbReference>
<organism evidence="15 16">
    <name type="scientific">Ciona savignyi</name>
    <name type="common">Pacific transparent sea squirt</name>
    <dbReference type="NCBI Taxonomy" id="51511"/>
    <lineage>
        <taxon>Eukaryota</taxon>
        <taxon>Metazoa</taxon>
        <taxon>Chordata</taxon>
        <taxon>Tunicata</taxon>
        <taxon>Ascidiacea</taxon>
        <taxon>Phlebobranchia</taxon>
        <taxon>Cionidae</taxon>
        <taxon>Ciona</taxon>
    </lineage>
</organism>
<dbReference type="GO" id="GO:0005506">
    <property type="term" value="F:iron ion binding"/>
    <property type="evidence" value="ECO:0007669"/>
    <property type="project" value="InterPro"/>
</dbReference>
<dbReference type="PANTHER" id="PTHR14049:SF9">
    <property type="entry name" value="PROCOLLAGEN-PROLINE 3-DIOXYGENASE"/>
    <property type="match status" value="1"/>
</dbReference>
<dbReference type="InterPro" id="IPR005123">
    <property type="entry name" value="Oxoglu/Fe-dep_dioxygenase_dom"/>
</dbReference>
<dbReference type="GO" id="GO:0031418">
    <property type="term" value="F:L-ascorbic acid binding"/>
    <property type="evidence" value="ECO:0007669"/>
    <property type="project" value="UniProtKB-KW"/>
</dbReference>
<dbReference type="GO" id="GO:0019797">
    <property type="term" value="F:procollagen-proline 3-dioxygenase activity"/>
    <property type="evidence" value="ECO:0007669"/>
    <property type="project" value="UniProtKB-EC"/>
</dbReference>
<keyword evidence="7" id="KW-0677">Repeat</keyword>
<keyword evidence="5" id="KW-0479">Metal-binding</keyword>
<dbReference type="HOGENOM" id="CLU_091195_0_0_1"/>